<dbReference type="HOGENOM" id="CLU_1329475_0_0_2"/>
<reference evidence="1 2" key="1">
    <citation type="submission" date="2011-05" db="EMBL/GenBank/DDBJ databases">
        <title>Complete sequence of Methanotorris igneus Kol 5.</title>
        <authorList>
            <consortium name="US DOE Joint Genome Institute"/>
            <person name="Lucas S."/>
            <person name="Han J."/>
            <person name="Lapidus A."/>
            <person name="Cheng J.-F."/>
            <person name="Goodwin L."/>
            <person name="Pitluck S."/>
            <person name="Peters L."/>
            <person name="Mikhailova N."/>
            <person name="Chertkov O."/>
            <person name="Han C."/>
            <person name="Tapia R."/>
            <person name="Land M."/>
            <person name="Hauser L."/>
            <person name="Kyrpides N."/>
            <person name="Ivanova N."/>
            <person name="Pagani I."/>
            <person name="Sieprawska-Lupa M."/>
            <person name="Whitman W."/>
            <person name="Woyke T."/>
        </authorList>
    </citation>
    <scope>NUCLEOTIDE SEQUENCE [LARGE SCALE GENOMIC DNA]</scope>
    <source>
        <strain evidence="2">DSM 5666 / JCM 11834 / Kol 5</strain>
    </source>
</reference>
<evidence type="ECO:0000313" key="2">
    <source>
        <dbReference type="Proteomes" id="UP000009227"/>
    </source>
</evidence>
<dbReference type="STRING" id="880724.Metig_0515"/>
<dbReference type="OrthoDB" id="387467at2157"/>
<sequence length="206" mass="24132">MEEVVAPNYSLPEKLRQHGGLDDKVLKTYAERVRSMEKKERFYKYISNNGTVIYHRGNKWRGLGEDVRISKEEYVKYRIKQVEDVKYAVNLTEKEKEQIINDILDELEELGVDTKEILKNLLKQEMREELEKGNRIAPIFWLSMDEQGNPCGEGIYKPLTLKDIQNCIKELREEGIAKAHEPVSIQKINIIKDTSNAIFLSIFWDL</sequence>
<gene>
    <name evidence="1" type="ordered locus">Metig_0515</name>
</gene>
<dbReference type="EMBL" id="CP002737">
    <property type="protein sequence ID" value="AEF96071.1"/>
    <property type="molecule type" value="Genomic_DNA"/>
</dbReference>
<accession>F6BBZ0</accession>
<dbReference type="GeneID" id="10643352"/>
<protein>
    <submittedName>
        <fullName evidence="1">Uncharacterized protein</fullName>
    </submittedName>
</protein>
<dbReference type="AlphaFoldDB" id="F6BBZ0"/>
<organism evidence="2">
    <name type="scientific">Methanotorris igneus (strain DSM 5666 / JCM 11834 / Kol 5)</name>
    <dbReference type="NCBI Taxonomy" id="880724"/>
    <lineage>
        <taxon>Archaea</taxon>
        <taxon>Methanobacteriati</taxon>
        <taxon>Methanobacteriota</taxon>
        <taxon>Methanomada group</taxon>
        <taxon>Methanococci</taxon>
        <taxon>Methanococcales</taxon>
        <taxon>Methanocaldococcaceae</taxon>
        <taxon>Methanotorris</taxon>
    </lineage>
</organism>
<name>F6BBZ0_METIK</name>
<evidence type="ECO:0000313" key="1">
    <source>
        <dbReference type="EMBL" id="AEF96071.1"/>
    </source>
</evidence>
<dbReference type="RefSeq" id="WP_013798679.1">
    <property type="nucleotide sequence ID" value="NC_015562.1"/>
</dbReference>
<dbReference type="Proteomes" id="UP000009227">
    <property type="component" value="Chromosome"/>
</dbReference>
<dbReference type="KEGG" id="mig:Metig_0515"/>
<proteinExistence type="predicted"/>
<keyword evidence="2" id="KW-1185">Reference proteome</keyword>